<dbReference type="WBParaSite" id="nRc.2.0.1.t39755-RA">
    <property type="protein sequence ID" value="nRc.2.0.1.t39755-RA"/>
    <property type="gene ID" value="nRc.2.0.1.g39755"/>
</dbReference>
<accession>A0A915KNX6</accession>
<reference evidence="2" key="1">
    <citation type="submission" date="2022-11" db="UniProtKB">
        <authorList>
            <consortium name="WormBaseParasite"/>
        </authorList>
    </citation>
    <scope>IDENTIFICATION</scope>
</reference>
<dbReference type="AlphaFoldDB" id="A0A915KNX6"/>
<evidence type="ECO:0000313" key="2">
    <source>
        <dbReference type="WBParaSite" id="nRc.2.0.1.t39755-RA"/>
    </source>
</evidence>
<protein>
    <submittedName>
        <fullName evidence="2">Uncharacterized protein</fullName>
    </submittedName>
</protein>
<dbReference type="Proteomes" id="UP000887565">
    <property type="component" value="Unplaced"/>
</dbReference>
<evidence type="ECO:0000313" key="1">
    <source>
        <dbReference type="Proteomes" id="UP000887565"/>
    </source>
</evidence>
<name>A0A915KNX6_ROMCU</name>
<keyword evidence="1" id="KW-1185">Reference proteome</keyword>
<proteinExistence type="predicted"/>
<sequence length="68" mass="7276">MGGGWRTKGGGKGGSPVATEMVKSDVLHIRNQNEQNWVRGGMATIIQQMVVGPLNLDYTKLDGAFACK</sequence>
<organism evidence="1 2">
    <name type="scientific">Romanomermis culicivorax</name>
    <name type="common">Nematode worm</name>
    <dbReference type="NCBI Taxonomy" id="13658"/>
    <lineage>
        <taxon>Eukaryota</taxon>
        <taxon>Metazoa</taxon>
        <taxon>Ecdysozoa</taxon>
        <taxon>Nematoda</taxon>
        <taxon>Enoplea</taxon>
        <taxon>Dorylaimia</taxon>
        <taxon>Mermithida</taxon>
        <taxon>Mermithoidea</taxon>
        <taxon>Mermithidae</taxon>
        <taxon>Romanomermis</taxon>
    </lineage>
</organism>